<accession>A0ABR8FH83</accession>
<dbReference type="Proteomes" id="UP000640531">
    <property type="component" value="Unassembled WGS sequence"/>
</dbReference>
<reference evidence="1 2" key="1">
    <citation type="journal article" date="2020" name="ISME J.">
        <title>Comparative genomics reveals insights into cyanobacterial evolution and habitat adaptation.</title>
        <authorList>
            <person name="Chen M.Y."/>
            <person name="Teng W.K."/>
            <person name="Zhao L."/>
            <person name="Hu C.X."/>
            <person name="Zhou Y.K."/>
            <person name="Han B.P."/>
            <person name="Song L.R."/>
            <person name="Shu W.S."/>
        </authorList>
    </citation>
    <scope>NUCLEOTIDE SEQUENCE [LARGE SCALE GENOMIC DNA]</scope>
    <source>
        <strain evidence="1 2">FACHB-196</strain>
    </source>
</reference>
<keyword evidence="2" id="KW-1185">Reference proteome</keyword>
<proteinExistence type="predicted"/>
<protein>
    <submittedName>
        <fullName evidence="1">Uncharacterized protein</fullName>
    </submittedName>
</protein>
<evidence type="ECO:0000313" key="1">
    <source>
        <dbReference type="EMBL" id="MBD2569144.1"/>
    </source>
</evidence>
<dbReference type="EMBL" id="JACJST010000013">
    <property type="protein sequence ID" value="MBD2569144.1"/>
    <property type="molecule type" value="Genomic_DNA"/>
</dbReference>
<sequence length="72" mass="8450">MGKEEELLENWRELTPEKQKKVLEFVELLKSESETTPPESDFVPQTPLAQKLWEIRQRAIATGLRLLNEDEI</sequence>
<gene>
    <name evidence="1" type="ORF">H6G59_14815</name>
</gene>
<evidence type="ECO:0000313" key="2">
    <source>
        <dbReference type="Proteomes" id="UP000640531"/>
    </source>
</evidence>
<name>A0ABR8FH83_9NOST</name>
<organism evidence="1 2">
    <name type="scientific">Anabaena lutea FACHB-196</name>
    <dbReference type="NCBI Taxonomy" id="2692881"/>
    <lineage>
        <taxon>Bacteria</taxon>
        <taxon>Bacillati</taxon>
        <taxon>Cyanobacteriota</taxon>
        <taxon>Cyanophyceae</taxon>
        <taxon>Nostocales</taxon>
        <taxon>Nostocaceae</taxon>
        <taxon>Anabaena</taxon>
    </lineage>
</organism>
<dbReference type="RefSeq" id="WP_190715700.1">
    <property type="nucleotide sequence ID" value="NZ_JACJST010000013.1"/>
</dbReference>
<comment type="caution">
    <text evidence="1">The sequence shown here is derived from an EMBL/GenBank/DDBJ whole genome shotgun (WGS) entry which is preliminary data.</text>
</comment>